<proteinExistence type="predicted"/>
<dbReference type="Proteomes" id="UP001500503">
    <property type="component" value="Unassembled WGS sequence"/>
</dbReference>
<comment type="caution">
    <text evidence="3">The sequence shown here is derived from an EMBL/GenBank/DDBJ whole genome shotgun (WGS) entry which is preliminary data.</text>
</comment>
<organism evidence="3 4">
    <name type="scientific">Actinoallomurus oryzae</name>
    <dbReference type="NCBI Taxonomy" id="502180"/>
    <lineage>
        <taxon>Bacteria</taxon>
        <taxon>Bacillati</taxon>
        <taxon>Actinomycetota</taxon>
        <taxon>Actinomycetes</taxon>
        <taxon>Streptosporangiales</taxon>
        <taxon>Thermomonosporaceae</taxon>
        <taxon>Actinoallomurus</taxon>
    </lineage>
</organism>
<sequence length="178" mass="18905">MNDDSGLDPDTAERMLRGEPTGPPRLARLLTAASAPPQTGPAEGERAALAAYRAARLGRRARRGRRIPALLSLKAILIGLALLLTGGVAVAATAHHLAAPPRDRRPHRTRTADTSTTSLTRDTPRRSVHPTARRPAPRPAHPAPPRPRPTPHQKNKTHPINTPKGKAKGNPHKGAPGA</sequence>
<feature type="region of interest" description="Disordered" evidence="1">
    <location>
        <begin position="98"/>
        <end position="178"/>
    </location>
</feature>
<feature type="transmembrane region" description="Helical" evidence="2">
    <location>
        <begin position="69"/>
        <end position="92"/>
    </location>
</feature>
<dbReference type="RefSeq" id="WP_345468823.1">
    <property type="nucleotide sequence ID" value="NZ_BAABHF010000029.1"/>
</dbReference>
<dbReference type="EMBL" id="BAABHF010000029">
    <property type="protein sequence ID" value="GAA4502986.1"/>
    <property type="molecule type" value="Genomic_DNA"/>
</dbReference>
<evidence type="ECO:0000313" key="3">
    <source>
        <dbReference type="EMBL" id="GAA4502986.1"/>
    </source>
</evidence>
<keyword evidence="2" id="KW-1133">Transmembrane helix</keyword>
<feature type="compositionally biased region" description="Pro residues" evidence="1">
    <location>
        <begin position="137"/>
        <end position="148"/>
    </location>
</feature>
<gene>
    <name evidence="3" type="ORF">GCM10023191_055270</name>
</gene>
<evidence type="ECO:0000313" key="4">
    <source>
        <dbReference type="Proteomes" id="UP001500503"/>
    </source>
</evidence>
<protein>
    <recommendedName>
        <fullName evidence="5">DUF3040 domain-containing protein</fullName>
    </recommendedName>
</protein>
<feature type="compositionally biased region" description="Low complexity" evidence="1">
    <location>
        <begin position="112"/>
        <end position="121"/>
    </location>
</feature>
<feature type="compositionally biased region" description="Basic residues" evidence="1">
    <location>
        <begin position="126"/>
        <end position="136"/>
    </location>
</feature>
<feature type="region of interest" description="Disordered" evidence="1">
    <location>
        <begin position="1"/>
        <end position="25"/>
    </location>
</feature>
<reference evidence="4" key="1">
    <citation type="journal article" date="2019" name="Int. J. Syst. Evol. Microbiol.">
        <title>The Global Catalogue of Microorganisms (GCM) 10K type strain sequencing project: providing services to taxonomists for standard genome sequencing and annotation.</title>
        <authorList>
            <consortium name="The Broad Institute Genomics Platform"/>
            <consortium name="The Broad Institute Genome Sequencing Center for Infectious Disease"/>
            <person name="Wu L."/>
            <person name="Ma J."/>
        </authorList>
    </citation>
    <scope>NUCLEOTIDE SEQUENCE [LARGE SCALE GENOMIC DNA]</scope>
    <source>
        <strain evidence="4">JCM 17933</strain>
    </source>
</reference>
<accession>A0ABP8QH50</accession>
<keyword evidence="4" id="KW-1185">Reference proteome</keyword>
<evidence type="ECO:0000256" key="2">
    <source>
        <dbReference type="SAM" id="Phobius"/>
    </source>
</evidence>
<keyword evidence="2" id="KW-0472">Membrane</keyword>
<evidence type="ECO:0008006" key="5">
    <source>
        <dbReference type="Google" id="ProtNLM"/>
    </source>
</evidence>
<keyword evidence="2" id="KW-0812">Transmembrane</keyword>
<evidence type="ECO:0000256" key="1">
    <source>
        <dbReference type="SAM" id="MobiDB-lite"/>
    </source>
</evidence>
<name>A0ABP8QH50_9ACTN</name>